<evidence type="ECO:0000256" key="2">
    <source>
        <dbReference type="ARBA" id="ARBA00022741"/>
    </source>
</evidence>
<gene>
    <name evidence="7" type="ORF">TrRE_jg3604</name>
</gene>
<dbReference type="Pfam" id="PF01926">
    <property type="entry name" value="MMR_HSR1"/>
    <property type="match status" value="1"/>
</dbReference>
<dbReference type="SUPFAM" id="SSF52540">
    <property type="entry name" value="P-loop containing nucleoside triphosphate hydrolases"/>
    <property type="match status" value="1"/>
</dbReference>
<feature type="non-terminal residue" evidence="7">
    <location>
        <position position="450"/>
    </location>
</feature>
<feature type="domain" description="G" evidence="6">
    <location>
        <begin position="219"/>
        <end position="269"/>
    </location>
</feature>
<dbReference type="FunFam" id="3.40.50.300:FF:000559">
    <property type="entry name" value="Nuclear/nucleolar GTPase 2"/>
    <property type="match status" value="1"/>
</dbReference>
<dbReference type="GO" id="GO:0005525">
    <property type="term" value="F:GTP binding"/>
    <property type="evidence" value="ECO:0007669"/>
    <property type="project" value="UniProtKB-KW"/>
</dbReference>
<dbReference type="InterPro" id="IPR050755">
    <property type="entry name" value="TRAFAC_YlqF/YawG_RiboMat"/>
</dbReference>
<protein>
    <recommendedName>
        <fullName evidence="6">G domain-containing protein</fullName>
    </recommendedName>
</protein>
<feature type="compositionally biased region" description="Acidic residues" evidence="5">
    <location>
        <begin position="428"/>
        <end position="438"/>
    </location>
</feature>
<feature type="compositionally biased region" description="Low complexity" evidence="5">
    <location>
        <begin position="31"/>
        <end position="41"/>
    </location>
</feature>
<name>A0A9W7DT50_9STRA</name>
<sequence length="450" mass="49251">TGKVGGGARKRVKVDQLLIGREAQTKRKKTGANAAEGEATAVDNPYGDDADPYSALLKVATSSNDTYEKVNNEEGMVPWGRDSNIEKTSGEGVDWVHEKSNDLFLKGQSRRIWAELYKVLDCSDVVLHIIDARNVPGTKCEMIGQHLSHNAKHKHLIYVLNKIDLVPSWVAKRWVGELSKERPTVAFHASMTHAFGKGALISLLRQFGKLLSDKKQISVGVVGYPNVGKSSVAPVPGETKIWQYISLMKRIFLIDCPGVVVNSVGDTEEDSVLKGVVRAERLPDPTEWIPAILRTVKRSYVAACYGLPEKGEGTWKDDTDLLEKIGRQTGRLKKGGDPDTFVTAVQVINDFQRGRLPYYIPPPELKTDADGADTAASADSEKAETATIKGLKLKKQDLDLIGLDKGDGIGGLDGEGDEEERDEISGSESDDDDDDDDMPPVVVAKEDDEW</sequence>
<comment type="caution">
    <text evidence="7">The sequence shown here is derived from an EMBL/GenBank/DDBJ whole genome shotgun (WGS) entry which is preliminary data.</text>
</comment>
<evidence type="ECO:0000256" key="4">
    <source>
        <dbReference type="ARBA" id="ARBA00023242"/>
    </source>
</evidence>
<dbReference type="InterPro" id="IPR006073">
    <property type="entry name" value="GTP-bd"/>
</dbReference>
<comment type="subcellular location">
    <subcellularLocation>
        <location evidence="1">Nucleus</location>
        <location evidence="1">Nucleolus</location>
    </subcellularLocation>
</comment>
<evidence type="ECO:0000259" key="6">
    <source>
        <dbReference type="Pfam" id="PF01926"/>
    </source>
</evidence>
<evidence type="ECO:0000313" key="7">
    <source>
        <dbReference type="EMBL" id="GMH53882.1"/>
    </source>
</evidence>
<dbReference type="InterPro" id="IPR023179">
    <property type="entry name" value="GTP-bd_ortho_bundle_sf"/>
</dbReference>
<dbReference type="Gene3D" id="1.10.1580.10">
    <property type="match status" value="1"/>
</dbReference>
<dbReference type="Gene3D" id="3.40.50.300">
    <property type="entry name" value="P-loop containing nucleotide triphosphate hydrolases"/>
    <property type="match status" value="1"/>
</dbReference>
<accession>A0A9W7DT50</accession>
<dbReference type="AlphaFoldDB" id="A0A9W7DT50"/>
<dbReference type="GO" id="GO:0005730">
    <property type="term" value="C:nucleolus"/>
    <property type="evidence" value="ECO:0007669"/>
    <property type="project" value="UniProtKB-SubCell"/>
</dbReference>
<evidence type="ECO:0000313" key="8">
    <source>
        <dbReference type="Proteomes" id="UP001165082"/>
    </source>
</evidence>
<keyword evidence="3" id="KW-0342">GTP-binding</keyword>
<dbReference type="CDD" id="cd01858">
    <property type="entry name" value="NGP_1"/>
    <property type="match status" value="1"/>
</dbReference>
<dbReference type="PANTHER" id="PTHR11089">
    <property type="entry name" value="GTP-BINDING PROTEIN-RELATED"/>
    <property type="match status" value="1"/>
</dbReference>
<evidence type="ECO:0000256" key="5">
    <source>
        <dbReference type="SAM" id="MobiDB-lite"/>
    </source>
</evidence>
<feature type="region of interest" description="Disordered" evidence="5">
    <location>
        <begin position="23"/>
        <end position="47"/>
    </location>
</feature>
<dbReference type="PANTHER" id="PTHR11089:SF9">
    <property type="entry name" value="NUCLEOLAR GTP-BINDING PROTEIN 2"/>
    <property type="match status" value="1"/>
</dbReference>
<feature type="region of interest" description="Disordered" evidence="5">
    <location>
        <begin position="359"/>
        <end position="381"/>
    </location>
</feature>
<feature type="region of interest" description="Disordered" evidence="5">
    <location>
        <begin position="401"/>
        <end position="450"/>
    </location>
</feature>
<reference evidence="7" key="1">
    <citation type="submission" date="2022-07" db="EMBL/GenBank/DDBJ databases">
        <title>Genome analysis of Parmales, a sister group of diatoms, reveals the evolutionary specialization of diatoms from phago-mixotrophs to photoautotrophs.</title>
        <authorList>
            <person name="Ban H."/>
            <person name="Sato S."/>
            <person name="Yoshikawa S."/>
            <person name="Kazumasa Y."/>
            <person name="Nakamura Y."/>
            <person name="Ichinomiya M."/>
            <person name="Saitoh K."/>
            <person name="Sato N."/>
            <person name="Blanc-Mathieu R."/>
            <person name="Endo H."/>
            <person name="Kuwata A."/>
            <person name="Ogata H."/>
        </authorList>
    </citation>
    <scope>NUCLEOTIDE SEQUENCE</scope>
</reference>
<dbReference type="InterPro" id="IPR027417">
    <property type="entry name" value="P-loop_NTPase"/>
</dbReference>
<proteinExistence type="predicted"/>
<dbReference type="EMBL" id="BRXZ01002074">
    <property type="protein sequence ID" value="GMH53882.1"/>
    <property type="molecule type" value="Genomic_DNA"/>
</dbReference>
<keyword evidence="8" id="KW-1185">Reference proteome</keyword>
<evidence type="ECO:0000256" key="3">
    <source>
        <dbReference type="ARBA" id="ARBA00023134"/>
    </source>
</evidence>
<dbReference type="OrthoDB" id="444945at2759"/>
<organism evidence="7 8">
    <name type="scientific">Triparma retinervis</name>
    <dbReference type="NCBI Taxonomy" id="2557542"/>
    <lineage>
        <taxon>Eukaryota</taxon>
        <taxon>Sar</taxon>
        <taxon>Stramenopiles</taxon>
        <taxon>Ochrophyta</taxon>
        <taxon>Bolidophyceae</taxon>
        <taxon>Parmales</taxon>
        <taxon>Triparmaceae</taxon>
        <taxon>Triparma</taxon>
    </lineage>
</organism>
<dbReference type="InterPro" id="IPR024929">
    <property type="entry name" value="GNL2_CP_dom"/>
</dbReference>
<keyword evidence="2" id="KW-0547">Nucleotide-binding</keyword>
<keyword evidence="4" id="KW-0539">Nucleus</keyword>
<evidence type="ECO:0000256" key="1">
    <source>
        <dbReference type="ARBA" id="ARBA00004604"/>
    </source>
</evidence>
<dbReference type="Proteomes" id="UP001165082">
    <property type="component" value="Unassembled WGS sequence"/>
</dbReference>